<evidence type="ECO:0000313" key="1">
    <source>
        <dbReference type="EMBL" id="KAF3543064.1"/>
    </source>
</evidence>
<protein>
    <submittedName>
        <fullName evidence="1">Uncharacterized protein</fullName>
    </submittedName>
</protein>
<proteinExistence type="predicted"/>
<sequence length="170" mass="20026">MFLGIYRGRCSSEYTEGDVPRNIPREMFLGIYRGRCSSEYTEGDVPRNIPREMFLGIYRGTCSSEYSEERCPSVYSERVFINGSIDGYKSKNASIDEYPDEDLPRRFVAGCVRERRWITMERDDRTRWIERWTSTERDSGSRRKETVDLDGRETVDLDGREKEDDVLKIK</sequence>
<comment type="caution">
    <text evidence="1">The sequence shown here is derived from an EMBL/GenBank/DDBJ whole genome shotgun (WGS) entry which is preliminary data.</text>
</comment>
<accession>A0ABQ7BUE0</accession>
<reference evidence="1 2" key="1">
    <citation type="journal article" date="2020" name="BMC Genomics">
        <title>Intraspecific diversification of the crop wild relative Brassica cretica Lam. using demographic model selection.</title>
        <authorList>
            <person name="Kioukis A."/>
            <person name="Michalopoulou V.A."/>
            <person name="Briers L."/>
            <person name="Pirintsos S."/>
            <person name="Studholme D.J."/>
            <person name="Pavlidis P."/>
            <person name="Sarris P.F."/>
        </authorList>
    </citation>
    <scope>NUCLEOTIDE SEQUENCE [LARGE SCALE GENOMIC DNA]</scope>
    <source>
        <strain evidence="2">cv. PFS-1207/04</strain>
    </source>
</reference>
<organism evidence="1 2">
    <name type="scientific">Brassica cretica</name>
    <name type="common">Mustard</name>
    <dbReference type="NCBI Taxonomy" id="69181"/>
    <lineage>
        <taxon>Eukaryota</taxon>
        <taxon>Viridiplantae</taxon>
        <taxon>Streptophyta</taxon>
        <taxon>Embryophyta</taxon>
        <taxon>Tracheophyta</taxon>
        <taxon>Spermatophyta</taxon>
        <taxon>Magnoliopsida</taxon>
        <taxon>eudicotyledons</taxon>
        <taxon>Gunneridae</taxon>
        <taxon>Pentapetalae</taxon>
        <taxon>rosids</taxon>
        <taxon>malvids</taxon>
        <taxon>Brassicales</taxon>
        <taxon>Brassicaceae</taxon>
        <taxon>Brassiceae</taxon>
        <taxon>Brassica</taxon>
    </lineage>
</organism>
<evidence type="ECO:0000313" key="2">
    <source>
        <dbReference type="Proteomes" id="UP000266723"/>
    </source>
</evidence>
<name>A0ABQ7BUE0_BRACR</name>
<keyword evidence="2" id="KW-1185">Reference proteome</keyword>
<dbReference type="Proteomes" id="UP000266723">
    <property type="component" value="Unassembled WGS sequence"/>
</dbReference>
<dbReference type="EMBL" id="QGKV02000832">
    <property type="protein sequence ID" value="KAF3543064.1"/>
    <property type="molecule type" value="Genomic_DNA"/>
</dbReference>
<gene>
    <name evidence="1" type="ORF">DY000_02008073</name>
</gene>